<dbReference type="InterPro" id="IPR006134">
    <property type="entry name" value="DNA-dir_DNA_pol_B_multi_dom"/>
</dbReference>
<feature type="domain" description="DNA-directed DNA polymerase family B multifunctional" evidence="9">
    <location>
        <begin position="441"/>
        <end position="887"/>
    </location>
</feature>
<dbReference type="InterPro" id="IPR023211">
    <property type="entry name" value="DNA_pol_palm_dom_sf"/>
</dbReference>
<dbReference type="SMART" id="SM00486">
    <property type="entry name" value="POLBc"/>
    <property type="match status" value="1"/>
</dbReference>
<evidence type="ECO:0000256" key="7">
    <source>
        <dbReference type="RuleBase" id="RU000442"/>
    </source>
</evidence>
<dbReference type="PROSITE" id="PS00116">
    <property type="entry name" value="DNA_POLYMERASE_B"/>
    <property type="match status" value="1"/>
</dbReference>
<dbReference type="GO" id="GO:0003887">
    <property type="term" value="F:DNA-directed DNA polymerase activity"/>
    <property type="evidence" value="ECO:0007669"/>
    <property type="project" value="UniProtKB-KW"/>
</dbReference>
<sequence length="953" mass="104421">MTRKVFLLHVGFEPNPAFDSSAEWWQQDQPKRIIWLVGKGEDGRRAVIQVPDWRPWAMAKRLPHDSPGFAAKLADSLKTSGCVSARVVRRRQFVGFTDLQVADYAQLRFKTWPVFVCSRDTSLLQLSSARPGVSARLLETDVRPANKFMHETGLRCGAWFEWPGLGSPNTRDLVPISDECAPPPLLYMAYDLETSGLDPQKCRIHQVCLIFWSTSDGSVQDAIKRLEEAGGEGQAARRVMPPLDPRTVVLCTQPTDSVDGTPVEVLADEKALLLRMSALISRHDPDVLLQFNGSCFDNGFIRTRMSMYKDMTGFQSIARIPGVKAFFKDSELTNAALGTNARTLWNVPGRLNLDLYAFAKSTLPGEPSYRMGVLGEKYCGGGKDDVHFGQILHAFGPEGTPAERGVIARYCCIDGYVCLQLNEVWSTTVSVFEEAAACAVTASTILDTGRQCKVVSLIQAELHGEYVWNPPPPLPEGSASYQGATVIDPAVGFYGGPLDQVALLDFASLYPSLMRAYDICPSRLVRRGVAAEVAAAARPGVVTTEYDLGNGTVVTLAKPSDPNAPPPKLTIVLEKLLRERALVRAQLKTETDPLRRDILDCRQKAKKVAANSTYGILGASKGFLPLPELAAVTTLMGRRSLEFTQTAVERDFGARVIAGDTDSVMILLPEGEGPKVPPSGEVTEEWKSARMAYVFEKAAAIADDVSARLPEPLELELEGVMYPSAFYKKKRYAAKLWPGGKMKMKGVTAVRNDGSALVKRLCSRVLTLSIGDNDPHGAVQHVLQALRDMRGLRLPMTDFVISKELHSFEPKVISPHVALARRIRDMAARDVTVEVPVLGAKVSYVVVKGGGDVHARSRRPEDVTPEQLDLDFYFDNQLVRPLVEMMAPFIAGGAKELRRLLGNVYRKQATVYAALGVAAPALAMPSARLPSATPPAGQPKKRRADAPLERFWG</sequence>
<dbReference type="Gene3D" id="3.30.420.10">
    <property type="entry name" value="Ribonuclease H-like superfamily/Ribonuclease H"/>
    <property type="match status" value="1"/>
</dbReference>
<dbReference type="Pfam" id="PF00136">
    <property type="entry name" value="DNA_pol_B"/>
    <property type="match status" value="1"/>
</dbReference>
<dbReference type="SUPFAM" id="SSF56672">
    <property type="entry name" value="DNA/RNA polymerases"/>
    <property type="match status" value="1"/>
</dbReference>
<dbReference type="InterPro" id="IPR006133">
    <property type="entry name" value="DNA-dir_DNA_pol_B_exonuc"/>
</dbReference>
<evidence type="ECO:0000313" key="12">
    <source>
        <dbReference type="Proteomes" id="UP000664859"/>
    </source>
</evidence>
<reference evidence="11" key="1">
    <citation type="submission" date="2021-02" db="EMBL/GenBank/DDBJ databases">
        <title>First Annotated Genome of the Yellow-green Alga Tribonema minus.</title>
        <authorList>
            <person name="Mahan K.M."/>
        </authorList>
    </citation>
    <scope>NUCLEOTIDE SEQUENCE</scope>
    <source>
        <strain evidence="11">UTEX B ZZ1240</strain>
    </source>
</reference>
<organism evidence="11 12">
    <name type="scientific">Tribonema minus</name>
    <dbReference type="NCBI Taxonomy" id="303371"/>
    <lineage>
        <taxon>Eukaryota</taxon>
        <taxon>Sar</taxon>
        <taxon>Stramenopiles</taxon>
        <taxon>Ochrophyta</taxon>
        <taxon>PX clade</taxon>
        <taxon>Xanthophyceae</taxon>
        <taxon>Tribonematales</taxon>
        <taxon>Tribonemataceae</taxon>
        <taxon>Tribonema</taxon>
    </lineage>
</organism>
<keyword evidence="7" id="KW-0235">DNA replication</keyword>
<dbReference type="OrthoDB" id="2414538at2759"/>
<proteinExistence type="inferred from homology"/>
<comment type="catalytic activity">
    <reaction evidence="6 7">
        <text>DNA(n) + a 2'-deoxyribonucleoside 5'-triphosphate = DNA(n+1) + diphosphate</text>
        <dbReference type="Rhea" id="RHEA:22508"/>
        <dbReference type="Rhea" id="RHEA-COMP:17339"/>
        <dbReference type="Rhea" id="RHEA-COMP:17340"/>
        <dbReference type="ChEBI" id="CHEBI:33019"/>
        <dbReference type="ChEBI" id="CHEBI:61560"/>
        <dbReference type="ChEBI" id="CHEBI:173112"/>
        <dbReference type="EC" id="2.7.7.7"/>
    </reaction>
</comment>
<evidence type="ECO:0000256" key="6">
    <source>
        <dbReference type="ARBA" id="ARBA00049244"/>
    </source>
</evidence>
<dbReference type="Proteomes" id="UP000664859">
    <property type="component" value="Unassembled WGS sequence"/>
</dbReference>
<keyword evidence="12" id="KW-1185">Reference proteome</keyword>
<dbReference type="InterPro" id="IPR006172">
    <property type="entry name" value="DNA-dir_DNA_pol_B"/>
</dbReference>
<dbReference type="AlphaFoldDB" id="A0A836CFB4"/>
<dbReference type="InterPro" id="IPR012337">
    <property type="entry name" value="RNaseH-like_sf"/>
</dbReference>
<dbReference type="GO" id="GO:0006261">
    <property type="term" value="P:DNA-templated DNA replication"/>
    <property type="evidence" value="ECO:0007669"/>
    <property type="project" value="TreeGrafter"/>
</dbReference>
<dbReference type="Gene3D" id="1.10.132.60">
    <property type="entry name" value="DNA polymerase family B, C-terminal domain"/>
    <property type="match status" value="1"/>
</dbReference>
<dbReference type="Gene3D" id="3.90.1600.10">
    <property type="entry name" value="Palm domain of DNA polymerase"/>
    <property type="match status" value="1"/>
</dbReference>
<comment type="caution">
    <text evidence="11">The sequence shown here is derived from an EMBL/GenBank/DDBJ whole genome shotgun (WGS) entry which is preliminary data.</text>
</comment>
<evidence type="ECO:0000256" key="2">
    <source>
        <dbReference type="ARBA" id="ARBA00022679"/>
    </source>
</evidence>
<dbReference type="PANTHER" id="PTHR10322">
    <property type="entry name" value="DNA POLYMERASE CATALYTIC SUBUNIT"/>
    <property type="match status" value="1"/>
</dbReference>
<comment type="similarity">
    <text evidence="1 7">Belongs to the DNA polymerase type-B family.</text>
</comment>
<protein>
    <recommendedName>
        <fullName evidence="7">DNA polymerase</fullName>
        <ecNumber evidence="7">2.7.7.7</ecNumber>
    </recommendedName>
</protein>
<evidence type="ECO:0000256" key="1">
    <source>
        <dbReference type="ARBA" id="ARBA00005755"/>
    </source>
</evidence>
<keyword evidence="4 7" id="KW-0239">DNA-directed DNA polymerase</keyword>
<dbReference type="EMBL" id="JAFCMP010000223">
    <property type="protein sequence ID" value="KAG5183098.1"/>
    <property type="molecule type" value="Genomic_DNA"/>
</dbReference>
<feature type="domain" description="DNA-directed DNA polymerase family B exonuclease" evidence="10">
    <location>
        <begin position="169"/>
        <end position="364"/>
    </location>
</feature>
<dbReference type="SUPFAM" id="SSF53098">
    <property type="entry name" value="Ribonuclease H-like"/>
    <property type="match status" value="1"/>
</dbReference>
<accession>A0A836CFB4</accession>
<dbReference type="InterPro" id="IPR042087">
    <property type="entry name" value="DNA_pol_B_thumb"/>
</dbReference>
<keyword evidence="3 7" id="KW-0548">Nucleotidyltransferase</keyword>
<feature type="region of interest" description="Disordered" evidence="8">
    <location>
        <begin position="929"/>
        <end position="953"/>
    </location>
</feature>
<dbReference type="Pfam" id="PF03104">
    <property type="entry name" value="DNA_pol_B_exo1"/>
    <property type="match status" value="1"/>
</dbReference>
<evidence type="ECO:0000259" key="9">
    <source>
        <dbReference type="Pfam" id="PF00136"/>
    </source>
</evidence>
<name>A0A836CFB4_9STRA</name>
<dbReference type="EC" id="2.7.7.7" evidence="7"/>
<evidence type="ECO:0000256" key="5">
    <source>
        <dbReference type="ARBA" id="ARBA00023125"/>
    </source>
</evidence>
<evidence type="ECO:0000256" key="3">
    <source>
        <dbReference type="ARBA" id="ARBA00022695"/>
    </source>
</evidence>
<evidence type="ECO:0000256" key="4">
    <source>
        <dbReference type="ARBA" id="ARBA00022932"/>
    </source>
</evidence>
<evidence type="ECO:0000259" key="10">
    <source>
        <dbReference type="Pfam" id="PF03104"/>
    </source>
</evidence>
<evidence type="ECO:0000256" key="8">
    <source>
        <dbReference type="SAM" id="MobiDB-lite"/>
    </source>
</evidence>
<dbReference type="GO" id="GO:0003677">
    <property type="term" value="F:DNA binding"/>
    <property type="evidence" value="ECO:0007669"/>
    <property type="project" value="UniProtKB-KW"/>
</dbReference>
<keyword evidence="5 7" id="KW-0238">DNA-binding</keyword>
<feature type="compositionally biased region" description="Basic and acidic residues" evidence="8">
    <location>
        <begin position="944"/>
        <end position="953"/>
    </location>
</feature>
<dbReference type="Gene3D" id="1.10.287.690">
    <property type="entry name" value="Helix hairpin bin"/>
    <property type="match status" value="1"/>
</dbReference>
<dbReference type="InterPro" id="IPR017964">
    <property type="entry name" value="DNA-dir_DNA_pol_B_CS"/>
</dbReference>
<dbReference type="PANTHER" id="PTHR10322:SF23">
    <property type="entry name" value="DNA POLYMERASE DELTA CATALYTIC SUBUNIT"/>
    <property type="match status" value="1"/>
</dbReference>
<dbReference type="PRINTS" id="PR00106">
    <property type="entry name" value="DNAPOLB"/>
</dbReference>
<keyword evidence="2 7" id="KW-0808">Transferase</keyword>
<dbReference type="InterPro" id="IPR050240">
    <property type="entry name" value="DNA_pol_type-B"/>
</dbReference>
<dbReference type="InterPro" id="IPR036397">
    <property type="entry name" value="RNaseH_sf"/>
</dbReference>
<gene>
    <name evidence="11" type="ORF">JKP88DRAFT_241320</name>
</gene>
<evidence type="ECO:0000313" key="11">
    <source>
        <dbReference type="EMBL" id="KAG5183098.1"/>
    </source>
</evidence>
<dbReference type="InterPro" id="IPR043502">
    <property type="entry name" value="DNA/RNA_pol_sf"/>
</dbReference>
<dbReference type="GO" id="GO:0000166">
    <property type="term" value="F:nucleotide binding"/>
    <property type="evidence" value="ECO:0007669"/>
    <property type="project" value="InterPro"/>
</dbReference>